<dbReference type="Gene3D" id="2.160.20.10">
    <property type="entry name" value="Single-stranded right-handed beta-helix, Pectin lyase-like"/>
    <property type="match status" value="1"/>
</dbReference>
<keyword evidence="4" id="KW-1185">Reference proteome</keyword>
<sequence length="560" mass="61662">MFGAFNPYARAIEGDWLMDPDFRVRQRHLGAVYLDGRALYEADDADCVATPHRRTETVDYATGLAKPISDPDWTTYVWHATVDDAEATTTIRANFHDVDPNKTLTEINVRESCFWPSQPNINWITVHGFEMSQAACRWSPPTGDQRGMIGPNWSHGWIIEDNLLHDAKCSAVCLGKTAATGDNERYRCNLRSGYQCQMEAVFRAAHLGWRKGVVGSHIVRNNVIRDCGQNGIVGHMGAAFSVIERNDIARIGILREFFGWEIAGIKLHAGVDAIVRGNRIHECTLGMWSDWQTQGMRITGNVFHDNTRDLMIEISHGPYLVDNNMFASPLALINASQGGAYVNNLFAGAVQRYDDMTRSTPYHFPHTTDVAGTACVYGGDDRWIGNLFIKPDDAQLPSPNPTPWLFGTASYDGLPGSEEEYTDTVAALGPCDEETMRNLPQPAIVHHNAYLNGARPMAGERDAITADGGTVTLTGVPDSADLTITLDVPEDVADHTVPIIATTDLGMPRIVQEPFEAPNGLPITIDTDVQGMDRNPERSATGPFAALHPGRNEFTLAFTH</sequence>
<reference evidence="3 4" key="1">
    <citation type="submission" date="2018-09" db="EMBL/GenBank/DDBJ databases">
        <title>Characterization of the phylogenetic diversity of five novel species belonging to the genus Bifidobacterium.</title>
        <authorList>
            <person name="Lugli G.A."/>
            <person name="Duranti S."/>
            <person name="Milani C."/>
        </authorList>
    </citation>
    <scope>NUCLEOTIDE SEQUENCE [LARGE SCALE GENOMIC DNA]</scope>
    <source>
        <strain evidence="3 4">2033B</strain>
    </source>
</reference>
<gene>
    <name evidence="3" type="ORF">D2E24_1846</name>
</gene>
<accession>A0A430FG40</accession>
<dbReference type="InterPro" id="IPR049169">
    <property type="entry name" value="Glyco_hydro_120_ins"/>
</dbReference>
<evidence type="ECO:0000313" key="3">
    <source>
        <dbReference type="EMBL" id="RSX51819.1"/>
    </source>
</evidence>
<evidence type="ECO:0000259" key="1">
    <source>
        <dbReference type="Pfam" id="PF13229"/>
    </source>
</evidence>
<comment type="caution">
    <text evidence="3">The sequence shown here is derived from an EMBL/GenBank/DDBJ whole genome shotgun (WGS) entry which is preliminary data.</text>
</comment>
<evidence type="ECO:0000313" key="4">
    <source>
        <dbReference type="Proteomes" id="UP000287470"/>
    </source>
</evidence>
<dbReference type="AlphaFoldDB" id="A0A430FG40"/>
<dbReference type="SUPFAM" id="SSF51126">
    <property type="entry name" value="Pectin lyase-like"/>
    <property type="match status" value="1"/>
</dbReference>
<proteinExistence type="predicted"/>
<organism evidence="3 4">
    <name type="scientific">Bifidobacterium samirii</name>
    <dbReference type="NCBI Taxonomy" id="2306974"/>
    <lineage>
        <taxon>Bacteria</taxon>
        <taxon>Bacillati</taxon>
        <taxon>Actinomycetota</taxon>
        <taxon>Actinomycetes</taxon>
        <taxon>Bifidobacteriales</taxon>
        <taxon>Bifidobacteriaceae</taxon>
        <taxon>Bifidobacterium</taxon>
    </lineage>
</organism>
<name>A0A430FG40_9BIFI</name>
<feature type="domain" description="Glycoside hydrolase 120 insertion" evidence="2">
    <location>
        <begin position="1"/>
        <end position="107"/>
    </location>
</feature>
<dbReference type="Gene3D" id="2.60.40.1180">
    <property type="entry name" value="Golgi alpha-mannosidase II"/>
    <property type="match status" value="1"/>
</dbReference>
<dbReference type="Pfam" id="PF21258">
    <property type="entry name" value="Glyco_hydro_120_ins"/>
    <property type="match status" value="1"/>
</dbReference>
<evidence type="ECO:0000259" key="2">
    <source>
        <dbReference type="Pfam" id="PF21258"/>
    </source>
</evidence>
<dbReference type="InterPro" id="IPR011050">
    <property type="entry name" value="Pectin_lyase_fold/virulence"/>
</dbReference>
<dbReference type="InterPro" id="IPR013780">
    <property type="entry name" value="Glyco_hydro_b"/>
</dbReference>
<dbReference type="Proteomes" id="UP000287470">
    <property type="component" value="Unassembled WGS sequence"/>
</dbReference>
<dbReference type="EMBL" id="QXGK01000025">
    <property type="protein sequence ID" value="RSX51819.1"/>
    <property type="molecule type" value="Genomic_DNA"/>
</dbReference>
<dbReference type="InterPro" id="IPR039448">
    <property type="entry name" value="Beta_helix"/>
</dbReference>
<dbReference type="InterPro" id="IPR012334">
    <property type="entry name" value="Pectin_lyas_fold"/>
</dbReference>
<dbReference type="Pfam" id="PF13229">
    <property type="entry name" value="Beta_helix"/>
    <property type="match status" value="1"/>
</dbReference>
<feature type="domain" description="Right handed beta helix" evidence="1">
    <location>
        <begin position="216"/>
        <end position="340"/>
    </location>
</feature>
<protein>
    <submittedName>
        <fullName evidence="3">Xylosidase</fullName>
    </submittedName>
</protein>